<organism evidence="2 3">
    <name type="scientific">Marinibactrum halimedae</name>
    <dbReference type="NCBI Taxonomy" id="1444977"/>
    <lineage>
        <taxon>Bacteria</taxon>
        <taxon>Pseudomonadati</taxon>
        <taxon>Pseudomonadota</taxon>
        <taxon>Gammaproteobacteria</taxon>
        <taxon>Cellvibrionales</taxon>
        <taxon>Cellvibrionaceae</taxon>
        <taxon>Marinibactrum</taxon>
    </lineage>
</organism>
<dbReference type="AlphaFoldDB" id="A0AA37WN07"/>
<dbReference type="EMBL" id="BSPD01000062">
    <property type="protein sequence ID" value="GLS26840.1"/>
    <property type="molecule type" value="Genomic_DNA"/>
</dbReference>
<name>A0AA37WN07_9GAMM</name>
<evidence type="ECO:0000313" key="3">
    <source>
        <dbReference type="Proteomes" id="UP001156870"/>
    </source>
</evidence>
<dbReference type="RefSeq" id="WP_232593621.1">
    <property type="nucleotide sequence ID" value="NZ_BSPD01000062.1"/>
</dbReference>
<reference evidence="2 3" key="1">
    <citation type="journal article" date="2014" name="Int. J. Syst. Evol. Microbiol.">
        <title>Complete genome sequence of Corynebacterium casei LMG S-19264T (=DSM 44701T), isolated from a smear-ripened cheese.</title>
        <authorList>
            <consortium name="US DOE Joint Genome Institute (JGI-PGF)"/>
            <person name="Walter F."/>
            <person name="Albersmeier A."/>
            <person name="Kalinowski J."/>
            <person name="Ruckert C."/>
        </authorList>
    </citation>
    <scope>NUCLEOTIDE SEQUENCE [LARGE SCALE GENOMIC DNA]</scope>
    <source>
        <strain evidence="2 3">NBRC 110095</strain>
    </source>
</reference>
<dbReference type="Proteomes" id="UP001156870">
    <property type="component" value="Unassembled WGS sequence"/>
</dbReference>
<keyword evidence="3" id="KW-1185">Reference proteome</keyword>
<evidence type="ECO:0000256" key="1">
    <source>
        <dbReference type="SAM" id="MobiDB-lite"/>
    </source>
</evidence>
<proteinExistence type="predicted"/>
<sequence length="1051" mass="117622">MSGIDPSAKKSPRPSNSGSDVNQTQATEKTTPLEGAKVQSGSDIKSANVEKPRLMSNPTNTEGPRLGKGTAVSPSINGSSTIVTNFKIGPTLNPGDTSRVRDKIGKEALNDEDGETFSDQRRVMLTRMADKVFKGSKEDDGNLISEIDHYGRLTSSPENGTSNKMERIGLRLTNNLSTPYLRDKKTEAVEDVYGKLYDKVRKDYGKSSEVSFGEDYVFVNSKEAKDKLEVMSKKGGFLSKIKIKSCFEIEPGLCILCFDKGKGKIDDGDSKKQPSEVFKKEIIPLFGLTPSIRQATKYLSKNSALELPDIEEINNNNSMKAIKESENIQKLNSVDNDSPLKPMANMVLNIVTGLPDINRNKNPLINEALSGIKVMVDYLATCVQSPQEFARGVGILIEEIDMLLTVDKPYTDEDFDNASAELNRVRLPSMAGCKMSTKMRASGMDALSSAIYYANKFHNSSEEAPQSFYNVNYFEVNMLLEKMANPDIDSPIIISCLNSSTPIEERDDDKLISEVKKKCKSQESVTLILDSTIQKNINDLDDLLSKMKDEISEGKLNIILCQSYQKYPSLGTGKVKAGAITIINNGTDKWTELEDIVDVGSKSLAKMEKPESQLMTHFLKTAADSEFELIKHASKNSEFMHKYCANTLGEGSIYINGLPFVLLADKSDMLLNYLKFNKIVERRDSFGFLQSSFLEAQDYKDNYYVRINLGNESEADILQQFFAVGHLYGEFGDNISDCDEQGPDIMKQTEAFLEVTEDIDCSKRHLAKILNIIPTEGFSLPIEKIKHCINSDENLKPNEKKDLVQFAEHFSAFYKGSDSNKAKEYLDFIHINRHNIVVSYAKLALEVIGYRTVVEDYLLLKNVVMEAISGIRDGKATEIERTIIKEWSKGILDSDQDDEYVDNKEINLFYKKVGEMPVEYRLEIFRDILNDDSLKKFGNKVKNNVIKLLFNGAEGIDVLNVIKHKQKRDKNCNDVLIMALDILKSKAKPQAESDKNWSASQPEKFIYDYTDGLIGFMQNQSVQQGSPNSSKTETVIDLSNEIHALEKALKG</sequence>
<comment type="caution">
    <text evidence="2">The sequence shown here is derived from an EMBL/GenBank/DDBJ whole genome shotgun (WGS) entry which is preliminary data.</text>
</comment>
<gene>
    <name evidence="2" type="ORF">GCM10007877_25590</name>
</gene>
<accession>A0AA37WN07</accession>
<feature type="compositionally biased region" description="Polar residues" evidence="1">
    <location>
        <begin position="13"/>
        <end position="30"/>
    </location>
</feature>
<evidence type="ECO:0000313" key="2">
    <source>
        <dbReference type="EMBL" id="GLS26840.1"/>
    </source>
</evidence>
<protein>
    <submittedName>
        <fullName evidence="2">Uncharacterized protein</fullName>
    </submittedName>
</protein>
<feature type="region of interest" description="Disordered" evidence="1">
    <location>
        <begin position="1"/>
        <end position="76"/>
    </location>
</feature>